<dbReference type="AlphaFoldDB" id="A0AA36CQA6"/>
<feature type="non-terminal residue" evidence="5">
    <location>
        <position position="1"/>
    </location>
</feature>
<proteinExistence type="inferred from homology"/>
<comment type="caution">
    <text evidence="5">The sequence shown here is derived from an EMBL/GenBank/DDBJ whole genome shotgun (WGS) entry which is preliminary data.</text>
</comment>
<dbReference type="SUPFAM" id="SSF52058">
    <property type="entry name" value="L domain-like"/>
    <property type="match status" value="1"/>
</dbReference>
<reference evidence="5" key="1">
    <citation type="submission" date="2023-06" db="EMBL/GenBank/DDBJ databases">
        <authorList>
            <person name="Delattre M."/>
        </authorList>
    </citation>
    <scope>NUCLEOTIDE SEQUENCE</scope>
    <source>
        <strain evidence="5">AF72</strain>
    </source>
</reference>
<dbReference type="FunFam" id="3.80.10.10:FF:000131">
    <property type="entry name" value="acidic leucine-rich nuclear phosphoprotein 32-related protein-like"/>
    <property type="match status" value="1"/>
</dbReference>
<dbReference type="InterPro" id="IPR032675">
    <property type="entry name" value="LRR_dom_sf"/>
</dbReference>
<dbReference type="Proteomes" id="UP001177023">
    <property type="component" value="Unassembled WGS sequence"/>
</dbReference>
<dbReference type="Pfam" id="PF14580">
    <property type="entry name" value="LRR_9"/>
    <property type="match status" value="1"/>
</dbReference>
<accession>A0AA36CQA6</accession>
<sequence>MSTIEEQVAAILGDSPPAKLEDLLLDNVQATDGKISGIPEGLVNLENLSLVNCGLTSLEGLPYLPKLKRLDLSHNASLANTFDVVTKQCPELGALVLSECKIADLAAIEELKGCKVETLDLYGNPVASVADYRNQIFKLLPELKYLDGINQEGENLEESDLDDEDDEEYDSEDEDGPGLSFLQNSHLVDEEDESEDYDPSRGKKRGHSGAGDEEDSNEAPATKK</sequence>
<evidence type="ECO:0000256" key="2">
    <source>
        <dbReference type="ARBA" id="ARBA00022737"/>
    </source>
</evidence>
<dbReference type="PANTHER" id="PTHR11375:SF0">
    <property type="entry name" value="ACIDIC LEUCINE-RICH NUCLEAR PHOSPHOPROTEIN 32 FAMILY MEMBER A"/>
    <property type="match status" value="1"/>
</dbReference>
<dbReference type="PANTHER" id="PTHR11375">
    <property type="entry name" value="ACIDIC LEUCINE-RICH NUCLEAR PHOSPHOPROTEIN 32"/>
    <property type="match status" value="1"/>
</dbReference>
<comment type="similarity">
    <text evidence="3">Belongs to the ANP32 family.</text>
</comment>
<gene>
    <name evidence="5" type="ORF">MSPICULIGERA_LOCUS10776</name>
</gene>
<feature type="compositionally biased region" description="Acidic residues" evidence="4">
    <location>
        <begin position="154"/>
        <end position="176"/>
    </location>
</feature>
<keyword evidence="2" id="KW-0677">Repeat</keyword>
<dbReference type="GO" id="GO:0042393">
    <property type="term" value="F:histone binding"/>
    <property type="evidence" value="ECO:0007669"/>
    <property type="project" value="TreeGrafter"/>
</dbReference>
<evidence type="ECO:0000256" key="1">
    <source>
        <dbReference type="ARBA" id="ARBA00022614"/>
    </source>
</evidence>
<evidence type="ECO:0000256" key="4">
    <source>
        <dbReference type="SAM" id="MobiDB-lite"/>
    </source>
</evidence>
<evidence type="ECO:0000313" key="6">
    <source>
        <dbReference type="Proteomes" id="UP001177023"/>
    </source>
</evidence>
<keyword evidence="6" id="KW-1185">Reference proteome</keyword>
<feature type="region of interest" description="Disordered" evidence="4">
    <location>
        <begin position="154"/>
        <end position="224"/>
    </location>
</feature>
<name>A0AA36CQA6_9BILA</name>
<dbReference type="InterPro" id="IPR045081">
    <property type="entry name" value="AN32"/>
</dbReference>
<dbReference type="PROSITE" id="PS51450">
    <property type="entry name" value="LRR"/>
    <property type="match status" value="1"/>
</dbReference>
<dbReference type="Gene3D" id="3.80.10.10">
    <property type="entry name" value="Ribonuclease Inhibitor"/>
    <property type="match status" value="1"/>
</dbReference>
<dbReference type="InterPro" id="IPR001611">
    <property type="entry name" value="Leu-rich_rpt"/>
</dbReference>
<protein>
    <submittedName>
        <fullName evidence="5">Uncharacterized protein</fullName>
    </submittedName>
</protein>
<evidence type="ECO:0000256" key="3">
    <source>
        <dbReference type="ARBA" id="ARBA00025777"/>
    </source>
</evidence>
<organism evidence="5 6">
    <name type="scientific">Mesorhabditis spiculigera</name>
    <dbReference type="NCBI Taxonomy" id="96644"/>
    <lineage>
        <taxon>Eukaryota</taxon>
        <taxon>Metazoa</taxon>
        <taxon>Ecdysozoa</taxon>
        <taxon>Nematoda</taxon>
        <taxon>Chromadorea</taxon>
        <taxon>Rhabditida</taxon>
        <taxon>Rhabditina</taxon>
        <taxon>Rhabditomorpha</taxon>
        <taxon>Rhabditoidea</taxon>
        <taxon>Rhabditidae</taxon>
        <taxon>Mesorhabditinae</taxon>
        <taxon>Mesorhabditis</taxon>
    </lineage>
</organism>
<dbReference type="GO" id="GO:0005634">
    <property type="term" value="C:nucleus"/>
    <property type="evidence" value="ECO:0007669"/>
    <property type="project" value="TreeGrafter"/>
</dbReference>
<dbReference type="EMBL" id="CATQJA010002597">
    <property type="protein sequence ID" value="CAJ0572388.1"/>
    <property type="molecule type" value="Genomic_DNA"/>
</dbReference>
<keyword evidence="1" id="KW-0433">Leucine-rich repeat</keyword>
<evidence type="ECO:0000313" key="5">
    <source>
        <dbReference type="EMBL" id="CAJ0572388.1"/>
    </source>
</evidence>